<feature type="domain" description="DUF5623" evidence="1">
    <location>
        <begin position="303"/>
        <end position="415"/>
    </location>
</feature>
<dbReference type="EMBL" id="JAVDVC010000004">
    <property type="protein sequence ID" value="MDR6958249.1"/>
    <property type="molecule type" value="Genomic_DNA"/>
</dbReference>
<dbReference type="InterPro" id="IPR040531">
    <property type="entry name" value="DUF5623"/>
</dbReference>
<dbReference type="AlphaFoldDB" id="A0AAW8M9N1"/>
<sequence length="425" mass="47418">MVTLATPPSTVDGIKRLAKALKREFNVTHLQALDEAARKAGFQNFLHAKRAITTIAAQNYIAYVTVYWNDARSEVRSSGRYTVEVRLTRPLSELLTDGLQVGGAYLSRFKLEAPDHLEMRTDASSQVSAMQYLDQASFTLLFMNSTGLVRVFRNGNVKVMNDLDRVPKADHMTGWEDPQSGDWLLLDEPYISPMPGFRKEWLQEHGLYQVAPRWPGLYYPGQAVPYLISPSQELLAKVQAQVEGLPDSAYPKGMPQEMAYDSKFISPARIASGKQSRSRTMPFTGVRNGAIAYGGAPGARSRWRPARGMPLEKHTTIGPILHKLCNSSMRTAGVTAKVHEKLNQVRSRLEDWAFMEHPGGITAEVDAKLYYGRAIDGYTTPQDTLKAIETVRDLLLKGYEECKPRAQMLAKIEAAAADLQKKVSR</sequence>
<reference evidence="2" key="1">
    <citation type="submission" date="2023-07" db="EMBL/GenBank/DDBJ databases">
        <title>Sorghum-associated microbial communities from plants grown in Nebraska, USA.</title>
        <authorList>
            <person name="Schachtman D."/>
        </authorList>
    </citation>
    <scope>NUCLEOTIDE SEQUENCE</scope>
    <source>
        <strain evidence="2">3432</strain>
    </source>
</reference>
<protein>
    <recommendedName>
        <fullName evidence="1">DUF5623 domain-containing protein</fullName>
    </recommendedName>
</protein>
<dbReference type="Gene3D" id="1.20.1260.40">
    <property type="match status" value="1"/>
</dbReference>
<comment type="caution">
    <text evidence="2">The sequence shown here is derived from an EMBL/GenBank/DDBJ whole genome shotgun (WGS) entry which is preliminary data.</text>
</comment>
<evidence type="ECO:0000259" key="1">
    <source>
        <dbReference type="Pfam" id="PF18536"/>
    </source>
</evidence>
<dbReference type="Proteomes" id="UP001252613">
    <property type="component" value="Unassembled WGS sequence"/>
</dbReference>
<dbReference type="RefSeq" id="WP_310360114.1">
    <property type="nucleotide sequence ID" value="NZ_JAVDVC010000004.1"/>
</dbReference>
<gene>
    <name evidence="2" type="ORF">J2W43_002231</name>
</gene>
<organism evidence="2 3">
    <name type="scientific">Pseudomonas brassicacearum</name>
    <dbReference type="NCBI Taxonomy" id="930166"/>
    <lineage>
        <taxon>Bacteria</taxon>
        <taxon>Pseudomonadati</taxon>
        <taxon>Pseudomonadota</taxon>
        <taxon>Gammaproteobacteria</taxon>
        <taxon>Pseudomonadales</taxon>
        <taxon>Pseudomonadaceae</taxon>
        <taxon>Pseudomonas</taxon>
    </lineage>
</organism>
<evidence type="ECO:0000313" key="3">
    <source>
        <dbReference type="Proteomes" id="UP001252613"/>
    </source>
</evidence>
<name>A0AAW8M9N1_9PSED</name>
<evidence type="ECO:0000313" key="2">
    <source>
        <dbReference type="EMBL" id="MDR6958249.1"/>
    </source>
</evidence>
<accession>A0AAW8M9N1</accession>
<dbReference type="Pfam" id="PF18536">
    <property type="entry name" value="DUF5623"/>
    <property type="match status" value="1"/>
</dbReference>
<proteinExistence type="predicted"/>